<feature type="compositionally biased region" description="Basic and acidic residues" evidence="2">
    <location>
        <begin position="43"/>
        <end position="63"/>
    </location>
</feature>
<dbReference type="Pfam" id="PF09810">
    <property type="entry name" value="Exo5"/>
    <property type="match status" value="1"/>
</dbReference>
<feature type="region of interest" description="Disordered" evidence="2">
    <location>
        <begin position="28"/>
        <end position="63"/>
    </location>
</feature>
<dbReference type="GO" id="GO:0005634">
    <property type="term" value="C:nucleus"/>
    <property type="evidence" value="ECO:0007669"/>
    <property type="project" value="TreeGrafter"/>
</dbReference>
<dbReference type="AlphaFoldDB" id="A0AAW0WXE2"/>
<dbReference type="GO" id="GO:0045145">
    <property type="term" value="F:single-stranded DNA 5'-3' DNA exonuclease activity"/>
    <property type="evidence" value="ECO:0007669"/>
    <property type="project" value="InterPro"/>
</dbReference>
<keyword evidence="4" id="KW-1185">Reference proteome</keyword>
<evidence type="ECO:0000256" key="2">
    <source>
        <dbReference type="SAM" id="MobiDB-lite"/>
    </source>
</evidence>
<proteinExistence type="inferred from homology"/>
<organism evidence="3 4">
    <name type="scientific">Cherax quadricarinatus</name>
    <name type="common">Australian red claw crayfish</name>
    <dbReference type="NCBI Taxonomy" id="27406"/>
    <lineage>
        <taxon>Eukaryota</taxon>
        <taxon>Metazoa</taxon>
        <taxon>Ecdysozoa</taxon>
        <taxon>Arthropoda</taxon>
        <taxon>Crustacea</taxon>
        <taxon>Multicrustacea</taxon>
        <taxon>Malacostraca</taxon>
        <taxon>Eumalacostraca</taxon>
        <taxon>Eucarida</taxon>
        <taxon>Decapoda</taxon>
        <taxon>Pleocyemata</taxon>
        <taxon>Astacidea</taxon>
        <taxon>Parastacoidea</taxon>
        <taxon>Parastacidae</taxon>
        <taxon>Cherax</taxon>
    </lineage>
</organism>
<evidence type="ECO:0000313" key="3">
    <source>
        <dbReference type="EMBL" id="KAK8736297.1"/>
    </source>
</evidence>
<protein>
    <submittedName>
        <fullName evidence="3">Uncharacterized protein</fullName>
    </submittedName>
</protein>
<dbReference type="GO" id="GO:0036297">
    <property type="term" value="P:interstrand cross-link repair"/>
    <property type="evidence" value="ECO:0007669"/>
    <property type="project" value="TreeGrafter"/>
</dbReference>
<dbReference type="EMBL" id="JARKIK010000044">
    <property type="protein sequence ID" value="KAK8736297.1"/>
    <property type="molecule type" value="Genomic_DNA"/>
</dbReference>
<name>A0AAW0WXE2_CHEQU</name>
<dbReference type="PANTHER" id="PTHR14464">
    <property type="entry name" value="EXONUCLEASE V"/>
    <property type="match status" value="1"/>
</dbReference>
<dbReference type="Proteomes" id="UP001445076">
    <property type="component" value="Unassembled WGS sequence"/>
</dbReference>
<gene>
    <name evidence="3" type="ORF">OTU49_004923</name>
</gene>
<comment type="similarity">
    <text evidence="1">Belongs to the EXO5 family.</text>
</comment>
<dbReference type="InterPro" id="IPR019190">
    <property type="entry name" value="EXOV"/>
</dbReference>
<sequence length="223" mass="25006">MDEDDWGGISDGDILAIDLEEAYELSATTAASSTQTARKRHHSESVEKDDAKPLIKSLKTDDNSLDDKPLPPIYSLRGGYLWVSDFSKQMWCEQQLEYSLSVPVDVTIPEPKWVTKGSELHLARELEVQDYVKVTVTSSEDIFAVKVINLLIALKSILTMSAAVHREVPIFGVVNGVFILGKIDEIRLDRESFSLDIVDFKTRKTQKAPGRAQKITQSTQRCH</sequence>
<reference evidence="3 4" key="1">
    <citation type="journal article" date="2024" name="BMC Genomics">
        <title>Genome assembly of redclaw crayfish (Cherax quadricarinatus) provides insights into its immune adaptation and hypoxia tolerance.</title>
        <authorList>
            <person name="Liu Z."/>
            <person name="Zheng J."/>
            <person name="Li H."/>
            <person name="Fang K."/>
            <person name="Wang S."/>
            <person name="He J."/>
            <person name="Zhou D."/>
            <person name="Weng S."/>
            <person name="Chi M."/>
            <person name="Gu Z."/>
            <person name="He J."/>
            <person name="Li F."/>
            <person name="Wang M."/>
        </authorList>
    </citation>
    <scope>NUCLEOTIDE SEQUENCE [LARGE SCALE GENOMIC DNA]</scope>
    <source>
        <strain evidence="3">ZL_2023a</strain>
    </source>
</reference>
<comment type="caution">
    <text evidence="3">The sequence shown here is derived from an EMBL/GenBank/DDBJ whole genome shotgun (WGS) entry which is preliminary data.</text>
</comment>
<accession>A0AAW0WXE2</accession>
<evidence type="ECO:0000256" key="1">
    <source>
        <dbReference type="ARBA" id="ARBA00009797"/>
    </source>
</evidence>
<dbReference type="PANTHER" id="PTHR14464:SF4">
    <property type="entry name" value="EXONUCLEASE V"/>
    <property type="match status" value="1"/>
</dbReference>
<evidence type="ECO:0000313" key="4">
    <source>
        <dbReference type="Proteomes" id="UP001445076"/>
    </source>
</evidence>